<feature type="domain" description="RNA polymerase sigma factor 70 region 4 type 2" evidence="6">
    <location>
        <begin position="122"/>
        <end position="172"/>
    </location>
</feature>
<dbReference type="Pfam" id="PF08281">
    <property type="entry name" value="Sigma70_r4_2"/>
    <property type="match status" value="1"/>
</dbReference>
<evidence type="ECO:0000256" key="4">
    <source>
        <dbReference type="ARBA" id="ARBA00023163"/>
    </source>
</evidence>
<organism evidence="7 8">
    <name type="scientific">Flavobacterium rhamnosiphilum</name>
    <dbReference type="NCBI Taxonomy" id="2541724"/>
    <lineage>
        <taxon>Bacteria</taxon>
        <taxon>Pseudomonadati</taxon>
        <taxon>Bacteroidota</taxon>
        <taxon>Flavobacteriia</taxon>
        <taxon>Flavobacteriales</taxon>
        <taxon>Flavobacteriaceae</taxon>
        <taxon>Flavobacterium</taxon>
    </lineage>
</organism>
<accession>A0A4R5FBH4</accession>
<dbReference type="Gene3D" id="1.10.10.10">
    <property type="entry name" value="Winged helix-like DNA-binding domain superfamily/Winged helix DNA-binding domain"/>
    <property type="match status" value="1"/>
</dbReference>
<dbReference type="GO" id="GO:0006352">
    <property type="term" value="P:DNA-templated transcription initiation"/>
    <property type="evidence" value="ECO:0007669"/>
    <property type="project" value="InterPro"/>
</dbReference>
<dbReference type="SUPFAM" id="SSF88659">
    <property type="entry name" value="Sigma3 and sigma4 domains of RNA polymerase sigma factors"/>
    <property type="match status" value="1"/>
</dbReference>
<dbReference type="Proteomes" id="UP000294814">
    <property type="component" value="Unassembled WGS sequence"/>
</dbReference>
<keyword evidence="8" id="KW-1185">Reference proteome</keyword>
<dbReference type="InterPro" id="IPR014284">
    <property type="entry name" value="RNA_pol_sigma-70_dom"/>
</dbReference>
<evidence type="ECO:0000256" key="3">
    <source>
        <dbReference type="ARBA" id="ARBA00023082"/>
    </source>
</evidence>
<dbReference type="Gene3D" id="1.10.1740.10">
    <property type="match status" value="1"/>
</dbReference>
<dbReference type="RefSeq" id="WP_131914530.1">
    <property type="nucleotide sequence ID" value="NZ_SMLG01000001.1"/>
</dbReference>
<dbReference type="NCBIfam" id="TIGR02985">
    <property type="entry name" value="Sig70_bacteroi1"/>
    <property type="match status" value="1"/>
</dbReference>
<evidence type="ECO:0000259" key="6">
    <source>
        <dbReference type="Pfam" id="PF08281"/>
    </source>
</evidence>
<dbReference type="InterPro" id="IPR014327">
    <property type="entry name" value="RNA_pol_sigma70_bacteroid"/>
</dbReference>
<dbReference type="GO" id="GO:0016987">
    <property type="term" value="F:sigma factor activity"/>
    <property type="evidence" value="ECO:0007669"/>
    <property type="project" value="UniProtKB-KW"/>
</dbReference>
<dbReference type="PANTHER" id="PTHR43133:SF46">
    <property type="entry name" value="RNA POLYMERASE SIGMA-70 FACTOR ECF SUBFAMILY"/>
    <property type="match status" value="1"/>
</dbReference>
<dbReference type="Pfam" id="PF04542">
    <property type="entry name" value="Sigma70_r2"/>
    <property type="match status" value="1"/>
</dbReference>
<comment type="similarity">
    <text evidence="1">Belongs to the sigma-70 factor family. ECF subfamily.</text>
</comment>
<dbReference type="EMBL" id="SMLG01000001">
    <property type="protein sequence ID" value="TDE46579.1"/>
    <property type="molecule type" value="Genomic_DNA"/>
</dbReference>
<dbReference type="AlphaFoldDB" id="A0A4R5FBH4"/>
<dbReference type="InterPro" id="IPR007627">
    <property type="entry name" value="RNA_pol_sigma70_r2"/>
</dbReference>
<gene>
    <name evidence="7" type="ORF">E0I26_00400</name>
</gene>
<evidence type="ECO:0000313" key="8">
    <source>
        <dbReference type="Proteomes" id="UP000294814"/>
    </source>
</evidence>
<dbReference type="SUPFAM" id="SSF88946">
    <property type="entry name" value="Sigma2 domain of RNA polymerase sigma factors"/>
    <property type="match status" value="1"/>
</dbReference>
<dbReference type="InterPro" id="IPR013325">
    <property type="entry name" value="RNA_pol_sigma_r2"/>
</dbReference>
<comment type="caution">
    <text evidence="7">The sequence shown here is derived from an EMBL/GenBank/DDBJ whole genome shotgun (WGS) entry which is preliminary data.</text>
</comment>
<dbReference type="InterPro" id="IPR013249">
    <property type="entry name" value="RNA_pol_sigma70_r4_t2"/>
</dbReference>
<dbReference type="InterPro" id="IPR036388">
    <property type="entry name" value="WH-like_DNA-bd_sf"/>
</dbReference>
<dbReference type="GO" id="GO:0003677">
    <property type="term" value="F:DNA binding"/>
    <property type="evidence" value="ECO:0007669"/>
    <property type="project" value="InterPro"/>
</dbReference>
<dbReference type="PANTHER" id="PTHR43133">
    <property type="entry name" value="RNA POLYMERASE ECF-TYPE SIGMA FACTO"/>
    <property type="match status" value="1"/>
</dbReference>
<evidence type="ECO:0000256" key="2">
    <source>
        <dbReference type="ARBA" id="ARBA00023015"/>
    </source>
</evidence>
<dbReference type="InterPro" id="IPR039425">
    <property type="entry name" value="RNA_pol_sigma-70-like"/>
</dbReference>
<dbReference type="CDD" id="cd06171">
    <property type="entry name" value="Sigma70_r4"/>
    <property type="match status" value="1"/>
</dbReference>
<evidence type="ECO:0000256" key="1">
    <source>
        <dbReference type="ARBA" id="ARBA00010641"/>
    </source>
</evidence>
<evidence type="ECO:0000313" key="7">
    <source>
        <dbReference type="EMBL" id="TDE46579.1"/>
    </source>
</evidence>
<keyword evidence="2" id="KW-0805">Transcription regulation</keyword>
<keyword evidence="3" id="KW-0731">Sigma factor</keyword>
<sequence length="199" mass="23809">MIHSFKHDNYLIEALKNGNEEAYKYLYANKYKDIVHYINGLTRDYDKAEDIVQEVIFRLWKNRSEIEITSSIKSYLYKAAYYSFINEYKKDKRKESLSEKNQKTAVLELIESDEEYTQQKLRYIAQIIEQLPPKRKEIFIMCKTEGLTYEEIASHLEISVKTVETQMGKALYQIRSKIRETNINKAVQIIFLLHWPFLK</sequence>
<reference evidence="7 8" key="1">
    <citation type="submission" date="2019-03" db="EMBL/GenBank/DDBJ databases">
        <title>Novel species of Flavobacterium.</title>
        <authorList>
            <person name="Liu Q."/>
            <person name="Xin Y.-H."/>
        </authorList>
    </citation>
    <scope>NUCLEOTIDE SEQUENCE [LARGE SCALE GENOMIC DNA]</scope>
    <source>
        <strain evidence="7 8">LB3P52</strain>
    </source>
</reference>
<keyword evidence="4" id="KW-0804">Transcription</keyword>
<dbReference type="OrthoDB" id="759001at2"/>
<dbReference type="NCBIfam" id="TIGR02937">
    <property type="entry name" value="sigma70-ECF"/>
    <property type="match status" value="1"/>
</dbReference>
<protein>
    <submittedName>
        <fullName evidence="7">RNA polymerase sigma-70 factor</fullName>
    </submittedName>
</protein>
<evidence type="ECO:0000259" key="5">
    <source>
        <dbReference type="Pfam" id="PF04542"/>
    </source>
</evidence>
<feature type="domain" description="RNA polymerase sigma-70 region 2" evidence="5">
    <location>
        <begin position="28"/>
        <end position="93"/>
    </location>
</feature>
<dbReference type="InterPro" id="IPR013324">
    <property type="entry name" value="RNA_pol_sigma_r3/r4-like"/>
</dbReference>
<proteinExistence type="inferred from homology"/>
<name>A0A4R5FBH4_9FLAO</name>